<accession>A0A645CBE9</accession>
<name>A0A645CBE9_9ZZZZ</name>
<sequence length="161" mass="18496">MHKVFKHLEYNAVFLCRGNHLVALREVERHGLLHGDVLLCPAGGNREFAVQMVRNEQLHTGYCGVGQHCLVGVVDLWNAVFRGKALRRLRVFVVNAPELGVLATKIARNVQRRNATAADEHKFHFFHKIPLFHRLELQKIERTSEEKQKKCLIIVCCQSPR</sequence>
<protein>
    <submittedName>
        <fullName evidence="1">Uncharacterized protein</fullName>
    </submittedName>
</protein>
<organism evidence="1">
    <name type="scientific">bioreactor metagenome</name>
    <dbReference type="NCBI Taxonomy" id="1076179"/>
    <lineage>
        <taxon>unclassified sequences</taxon>
        <taxon>metagenomes</taxon>
        <taxon>ecological metagenomes</taxon>
    </lineage>
</organism>
<reference evidence="1" key="1">
    <citation type="submission" date="2019-08" db="EMBL/GenBank/DDBJ databases">
        <authorList>
            <person name="Kucharzyk K."/>
            <person name="Murdoch R.W."/>
            <person name="Higgins S."/>
            <person name="Loffler F."/>
        </authorList>
    </citation>
    <scope>NUCLEOTIDE SEQUENCE</scope>
</reference>
<dbReference type="EMBL" id="VSSQ01025852">
    <property type="protein sequence ID" value="MPM74267.1"/>
    <property type="molecule type" value="Genomic_DNA"/>
</dbReference>
<evidence type="ECO:0000313" key="1">
    <source>
        <dbReference type="EMBL" id="MPM74267.1"/>
    </source>
</evidence>
<comment type="caution">
    <text evidence="1">The sequence shown here is derived from an EMBL/GenBank/DDBJ whole genome shotgun (WGS) entry which is preliminary data.</text>
</comment>
<dbReference type="AlphaFoldDB" id="A0A645CBE9"/>
<proteinExistence type="predicted"/>
<gene>
    <name evidence="1" type="ORF">SDC9_121252</name>
</gene>